<feature type="transmembrane region" description="Helical" evidence="6">
    <location>
        <begin position="332"/>
        <end position="349"/>
    </location>
</feature>
<feature type="domain" description="Major facilitator superfamily (MFS) profile" evidence="7">
    <location>
        <begin position="21"/>
        <end position="505"/>
    </location>
</feature>
<dbReference type="InterPro" id="IPR020846">
    <property type="entry name" value="MFS_dom"/>
</dbReference>
<sequence>MKFDEFLRNSLGEIGKFQLIQLCITNFPIFILSIDAYSWSFASIEPTFRCKFPNDTGKYQTDLLTFSKCYDRKTEERKNISEWGKQDILCDYSEKCEMANSVCSEHVFDHSFRDYTATEKWDFVCDYSWMASTIQSVYYLGMMIGSFAFGVIGDRCGRKIAFYTTLVLQIPFGFILAFSPYWWLYMFARFMFGISHAGTFLLSSVLGMESFGPKYRKSASTAIGIFSCFGMICLGVIEMYVTNFTYVHLICAIPTVLYLSYWWLVPESIRWLVSKQKFENADRVIRKAAKLNGREIKDGWWEELSNSSSGKEGAKTLTVLDLFRTPKIRRRTLVLMFVWPVTSCVYYGFSLKSNVLGGDLYLTFLVATCCEIPGILLSHFLIDLIGRKILLAGCHAIATAALAASLIMGDNLGFTYTVIQMAIAKGSITAAFCVAYTYSPELYPTPIRNRAMGVLLFLTRFGGIMASYISMYISERYGKIYMVLPFAICSAIVAALTLIFLPETKGEPMPDYLEDIENPENQENNNETDDERSDKGGESVKSTDNENNTNTV</sequence>
<dbReference type="EMBL" id="CANHGI010000003">
    <property type="protein sequence ID" value="CAI5445907.1"/>
    <property type="molecule type" value="Genomic_DNA"/>
</dbReference>
<evidence type="ECO:0000256" key="4">
    <source>
        <dbReference type="ARBA" id="ARBA00023136"/>
    </source>
</evidence>
<keyword evidence="2 6" id="KW-0812">Transmembrane</keyword>
<evidence type="ECO:0000256" key="1">
    <source>
        <dbReference type="ARBA" id="ARBA00004141"/>
    </source>
</evidence>
<proteinExistence type="predicted"/>
<feature type="transmembrane region" description="Helical" evidence="6">
    <location>
        <begin position="451"/>
        <end position="474"/>
    </location>
</feature>
<keyword evidence="3 6" id="KW-1133">Transmembrane helix</keyword>
<dbReference type="Proteomes" id="UP001152747">
    <property type="component" value="Unassembled WGS sequence"/>
</dbReference>
<feature type="transmembrane region" description="Helical" evidence="6">
    <location>
        <begin position="389"/>
        <end position="408"/>
    </location>
</feature>
<evidence type="ECO:0000313" key="9">
    <source>
        <dbReference type="Proteomes" id="UP001152747"/>
    </source>
</evidence>
<feature type="transmembrane region" description="Helical" evidence="6">
    <location>
        <begin position="160"/>
        <end position="184"/>
    </location>
</feature>
<feature type="compositionally biased region" description="Acidic residues" evidence="5">
    <location>
        <begin position="512"/>
        <end position="531"/>
    </location>
</feature>
<dbReference type="SUPFAM" id="SSF103473">
    <property type="entry name" value="MFS general substrate transporter"/>
    <property type="match status" value="1"/>
</dbReference>
<protein>
    <recommendedName>
        <fullName evidence="7">Major facilitator superfamily (MFS) profile domain-containing protein</fullName>
    </recommendedName>
</protein>
<dbReference type="Pfam" id="PF00083">
    <property type="entry name" value="Sugar_tr"/>
    <property type="match status" value="1"/>
</dbReference>
<evidence type="ECO:0000256" key="3">
    <source>
        <dbReference type="ARBA" id="ARBA00022989"/>
    </source>
</evidence>
<organism evidence="8 9">
    <name type="scientific">Caenorhabditis angaria</name>
    <dbReference type="NCBI Taxonomy" id="860376"/>
    <lineage>
        <taxon>Eukaryota</taxon>
        <taxon>Metazoa</taxon>
        <taxon>Ecdysozoa</taxon>
        <taxon>Nematoda</taxon>
        <taxon>Chromadorea</taxon>
        <taxon>Rhabditida</taxon>
        <taxon>Rhabditina</taxon>
        <taxon>Rhabditomorpha</taxon>
        <taxon>Rhabditoidea</taxon>
        <taxon>Rhabditidae</taxon>
        <taxon>Peloderinae</taxon>
        <taxon>Caenorhabditis</taxon>
    </lineage>
</organism>
<evidence type="ECO:0000313" key="8">
    <source>
        <dbReference type="EMBL" id="CAI5445907.1"/>
    </source>
</evidence>
<accession>A0A9P1II10</accession>
<keyword evidence="4 6" id="KW-0472">Membrane</keyword>
<comment type="caution">
    <text evidence="8">The sequence shown here is derived from an EMBL/GenBank/DDBJ whole genome shotgun (WGS) entry which is preliminary data.</text>
</comment>
<keyword evidence="9" id="KW-1185">Reference proteome</keyword>
<feature type="region of interest" description="Disordered" evidence="5">
    <location>
        <begin position="510"/>
        <end position="552"/>
    </location>
</feature>
<feature type="transmembrane region" description="Helical" evidence="6">
    <location>
        <begin position="414"/>
        <end position="439"/>
    </location>
</feature>
<dbReference type="Gene3D" id="1.20.1250.20">
    <property type="entry name" value="MFS general substrate transporter like domains"/>
    <property type="match status" value="1"/>
</dbReference>
<evidence type="ECO:0000256" key="6">
    <source>
        <dbReference type="SAM" id="Phobius"/>
    </source>
</evidence>
<dbReference type="GO" id="GO:0022857">
    <property type="term" value="F:transmembrane transporter activity"/>
    <property type="evidence" value="ECO:0007669"/>
    <property type="project" value="InterPro"/>
</dbReference>
<gene>
    <name evidence="8" type="ORF">CAMP_LOCUS8544</name>
</gene>
<feature type="transmembrane region" description="Helical" evidence="6">
    <location>
        <begin position="480"/>
        <end position="501"/>
    </location>
</feature>
<evidence type="ECO:0000256" key="5">
    <source>
        <dbReference type="SAM" id="MobiDB-lite"/>
    </source>
</evidence>
<dbReference type="OrthoDB" id="3936150at2759"/>
<feature type="transmembrane region" description="Helical" evidence="6">
    <location>
        <begin position="220"/>
        <end position="240"/>
    </location>
</feature>
<dbReference type="AlphaFoldDB" id="A0A9P1II10"/>
<reference evidence="8" key="1">
    <citation type="submission" date="2022-11" db="EMBL/GenBank/DDBJ databases">
        <authorList>
            <person name="Kikuchi T."/>
        </authorList>
    </citation>
    <scope>NUCLEOTIDE SEQUENCE</scope>
    <source>
        <strain evidence="8">PS1010</strain>
    </source>
</reference>
<dbReference type="GO" id="GO:0016020">
    <property type="term" value="C:membrane"/>
    <property type="evidence" value="ECO:0007669"/>
    <property type="project" value="UniProtKB-SubCell"/>
</dbReference>
<dbReference type="CDD" id="cd17317">
    <property type="entry name" value="MFS_SLC22"/>
    <property type="match status" value="1"/>
</dbReference>
<feature type="transmembrane region" description="Helical" evidence="6">
    <location>
        <begin position="136"/>
        <end position="153"/>
    </location>
</feature>
<dbReference type="PANTHER" id="PTHR24064">
    <property type="entry name" value="SOLUTE CARRIER FAMILY 22 MEMBER"/>
    <property type="match status" value="1"/>
</dbReference>
<comment type="subcellular location">
    <subcellularLocation>
        <location evidence="1">Membrane</location>
        <topology evidence="1">Multi-pass membrane protein</topology>
    </subcellularLocation>
</comment>
<feature type="transmembrane region" description="Helical" evidence="6">
    <location>
        <begin position="190"/>
        <end position="208"/>
    </location>
</feature>
<evidence type="ECO:0000259" key="7">
    <source>
        <dbReference type="PROSITE" id="PS50850"/>
    </source>
</evidence>
<dbReference type="PROSITE" id="PS50850">
    <property type="entry name" value="MFS"/>
    <property type="match status" value="1"/>
</dbReference>
<dbReference type="InterPro" id="IPR036259">
    <property type="entry name" value="MFS_trans_sf"/>
</dbReference>
<feature type="transmembrane region" description="Helical" evidence="6">
    <location>
        <begin position="246"/>
        <end position="265"/>
    </location>
</feature>
<feature type="compositionally biased region" description="Basic and acidic residues" evidence="5">
    <location>
        <begin position="532"/>
        <end position="544"/>
    </location>
</feature>
<feature type="transmembrane region" description="Helical" evidence="6">
    <location>
        <begin position="361"/>
        <end position="382"/>
    </location>
</feature>
<evidence type="ECO:0000256" key="2">
    <source>
        <dbReference type="ARBA" id="ARBA00022692"/>
    </source>
</evidence>
<name>A0A9P1II10_9PELO</name>
<dbReference type="InterPro" id="IPR005828">
    <property type="entry name" value="MFS_sugar_transport-like"/>
</dbReference>